<dbReference type="RefSeq" id="WP_107864562.1">
    <property type="nucleotide sequence ID" value="NZ_QAON01000002.1"/>
</dbReference>
<keyword evidence="1" id="KW-0808">Transferase</keyword>
<proteinExistence type="predicted"/>
<evidence type="ECO:0000313" key="1">
    <source>
        <dbReference type="EMBL" id="PTQ90717.1"/>
    </source>
</evidence>
<dbReference type="Pfam" id="PF13671">
    <property type="entry name" value="AAA_33"/>
    <property type="match status" value="1"/>
</dbReference>
<dbReference type="GO" id="GO:0046403">
    <property type="term" value="F:polynucleotide 3'-phosphatase activity"/>
    <property type="evidence" value="ECO:0007669"/>
    <property type="project" value="TreeGrafter"/>
</dbReference>
<dbReference type="AlphaFoldDB" id="A0A2T5J2K1"/>
<dbReference type="PANTHER" id="PTHR12083:SF9">
    <property type="entry name" value="BIFUNCTIONAL POLYNUCLEOTIDE PHOSPHATASE_KINASE"/>
    <property type="match status" value="1"/>
</dbReference>
<sequence>MECLIFIGIQASGKTTFYQQKFLFTHVHISLDLLKTRHRQQRFIELCLQTQQRFVIDNTNPTMTERTNYIALAKAHKFVVSAYYFVPDVGRALVYNQQRPTQRCVPDVAIKGTKKSLQEPSFEEGFDQIFYVYHNDTGGFIVQEQIKDAI</sequence>
<reference evidence="1 2" key="1">
    <citation type="submission" date="2018-04" db="EMBL/GenBank/DDBJ databases">
        <title>Genomic Encyclopedia of Archaeal and Bacterial Type Strains, Phase II (KMG-II): from individual species to whole genera.</title>
        <authorList>
            <person name="Goeker M."/>
        </authorList>
    </citation>
    <scope>NUCLEOTIDE SEQUENCE [LARGE SCALE GENOMIC DNA]</scope>
    <source>
        <strain evidence="1 2">DSM 5822</strain>
    </source>
</reference>
<evidence type="ECO:0000313" key="2">
    <source>
        <dbReference type="Proteomes" id="UP000244223"/>
    </source>
</evidence>
<dbReference type="PANTHER" id="PTHR12083">
    <property type="entry name" value="BIFUNCTIONAL POLYNUCLEOTIDE PHOSPHATASE/KINASE"/>
    <property type="match status" value="1"/>
</dbReference>
<name>A0A2T5J2K1_9GAMM</name>
<comment type="caution">
    <text evidence="1">The sequence shown here is derived from an EMBL/GenBank/DDBJ whole genome shotgun (WGS) entry which is preliminary data.</text>
</comment>
<dbReference type="GO" id="GO:0003690">
    <property type="term" value="F:double-stranded DNA binding"/>
    <property type="evidence" value="ECO:0007669"/>
    <property type="project" value="TreeGrafter"/>
</dbReference>
<dbReference type="GO" id="GO:0046404">
    <property type="term" value="F:ATP-dependent polydeoxyribonucleotide 5'-hydroxyl-kinase activity"/>
    <property type="evidence" value="ECO:0007669"/>
    <property type="project" value="TreeGrafter"/>
</dbReference>
<gene>
    <name evidence="1" type="ORF">C8N29_102117</name>
</gene>
<organism evidence="1 2">
    <name type="scientific">Agitococcus lubricus</name>
    <dbReference type="NCBI Taxonomy" id="1077255"/>
    <lineage>
        <taxon>Bacteria</taxon>
        <taxon>Pseudomonadati</taxon>
        <taxon>Pseudomonadota</taxon>
        <taxon>Gammaproteobacteria</taxon>
        <taxon>Moraxellales</taxon>
        <taxon>Moraxellaceae</taxon>
        <taxon>Agitococcus</taxon>
    </lineage>
</organism>
<dbReference type="Gene3D" id="3.40.50.300">
    <property type="entry name" value="P-loop containing nucleotide triphosphate hydrolases"/>
    <property type="match status" value="1"/>
</dbReference>
<dbReference type="OrthoDB" id="8564590at2"/>
<dbReference type="InterPro" id="IPR027417">
    <property type="entry name" value="P-loop_NTPase"/>
</dbReference>
<protein>
    <submittedName>
        <fullName evidence="1">Putative kinase</fullName>
    </submittedName>
</protein>
<keyword evidence="2" id="KW-1185">Reference proteome</keyword>
<keyword evidence="1" id="KW-0418">Kinase</keyword>
<accession>A0A2T5J2K1</accession>
<dbReference type="EMBL" id="QAON01000002">
    <property type="protein sequence ID" value="PTQ90717.1"/>
    <property type="molecule type" value="Genomic_DNA"/>
</dbReference>
<dbReference type="Proteomes" id="UP000244223">
    <property type="component" value="Unassembled WGS sequence"/>
</dbReference>
<dbReference type="SUPFAM" id="SSF52540">
    <property type="entry name" value="P-loop containing nucleoside triphosphate hydrolases"/>
    <property type="match status" value="1"/>
</dbReference>
<dbReference type="GO" id="GO:0006281">
    <property type="term" value="P:DNA repair"/>
    <property type="evidence" value="ECO:0007669"/>
    <property type="project" value="TreeGrafter"/>
</dbReference>